<organism evidence="1 2">
    <name type="scientific">Lecanicillium saksenae</name>
    <dbReference type="NCBI Taxonomy" id="468837"/>
    <lineage>
        <taxon>Eukaryota</taxon>
        <taxon>Fungi</taxon>
        <taxon>Dikarya</taxon>
        <taxon>Ascomycota</taxon>
        <taxon>Pezizomycotina</taxon>
        <taxon>Sordariomycetes</taxon>
        <taxon>Hypocreomycetidae</taxon>
        <taxon>Hypocreales</taxon>
        <taxon>Cordycipitaceae</taxon>
        <taxon>Lecanicillium</taxon>
    </lineage>
</organism>
<reference evidence="1" key="1">
    <citation type="submission" date="2022-07" db="EMBL/GenBank/DDBJ databases">
        <title>Genome Sequence of Lecanicillium saksenae.</title>
        <authorList>
            <person name="Buettner E."/>
        </authorList>
    </citation>
    <scope>NUCLEOTIDE SEQUENCE</scope>
    <source>
        <strain evidence="1">VT-O1</strain>
    </source>
</reference>
<proteinExistence type="predicted"/>
<evidence type="ECO:0000313" key="1">
    <source>
        <dbReference type="EMBL" id="KAJ3495807.1"/>
    </source>
</evidence>
<name>A0ACC1R0D0_9HYPO</name>
<sequence length="168" mass="17870">MTVRFLQLLSLLPMALAGTVQYPEVIPGPGLPSLESLGLTSEELWTKPFPEIEEGKLVARFEPFCSFPDRAYTSVNDLRACYNYLNALGSTACEIDPDHIVGMCSSGGATVYGASLVGHRTSSKCEDVAKGLLWVVQGCTRSDQSCAGSAPAYGNGDLEVFGAASGYY</sequence>
<dbReference type="Proteomes" id="UP001148737">
    <property type="component" value="Unassembled WGS sequence"/>
</dbReference>
<accession>A0ACC1R0D0</accession>
<protein>
    <submittedName>
        <fullName evidence="1">Uncharacterized protein</fullName>
    </submittedName>
</protein>
<gene>
    <name evidence="1" type="ORF">NLG97_g3127</name>
</gene>
<dbReference type="EMBL" id="JANAKD010000246">
    <property type="protein sequence ID" value="KAJ3495807.1"/>
    <property type="molecule type" value="Genomic_DNA"/>
</dbReference>
<comment type="caution">
    <text evidence="1">The sequence shown here is derived from an EMBL/GenBank/DDBJ whole genome shotgun (WGS) entry which is preliminary data.</text>
</comment>
<keyword evidence="2" id="KW-1185">Reference proteome</keyword>
<evidence type="ECO:0000313" key="2">
    <source>
        <dbReference type="Proteomes" id="UP001148737"/>
    </source>
</evidence>